<dbReference type="InterPro" id="IPR014710">
    <property type="entry name" value="RmlC-like_jellyroll"/>
</dbReference>
<name>A0A9W6D152_9BACT</name>
<organism evidence="2 3">
    <name type="scientific">Desulforhabdus amnigena</name>
    <dbReference type="NCBI Taxonomy" id="40218"/>
    <lineage>
        <taxon>Bacteria</taxon>
        <taxon>Pseudomonadati</taxon>
        <taxon>Thermodesulfobacteriota</taxon>
        <taxon>Syntrophobacteria</taxon>
        <taxon>Syntrophobacterales</taxon>
        <taxon>Syntrophobacteraceae</taxon>
        <taxon>Desulforhabdus</taxon>
    </lineage>
</organism>
<protein>
    <submittedName>
        <fullName evidence="2">Cupin</fullName>
    </submittedName>
</protein>
<dbReference type="Pfam" id="PF07883">
    <property type="entry name" value="Cupin_2"/>
    <property type="match status" value="1"/>
</dbReference>
<keyword evidence="3" id="KW-1185">Reference proteome</keyword>
<evidence type="ECO:0000313" key="3">
    <source>
        <dbReference type="Proteomes" id="UP001144372"/>
    </source>
</evidence>
<accession>A0A9W6D152</accession>
<dbReference type="Proteomes" id="UP001144372">
    <property type="component" value="Unassembled WGS sequence"/>
</dbReference>
<gene>
    <name evidence="2" type="ORF">DAMNIGENAA_08060</name>
</gene>
<dbReference type="SUPFAM" id="SSF51182">
    <property type="entry name" value="RmlC-like cupins"/>
    <property type="match status" value="1"/>
</dbReference>
<dbReference type="AlphaFoldDB" id="A0A9W6D152"/>
<dbReference type="CDD" id="cd06981">
    <property type="entry name" value="cupin_reut_a1446"/>
    <property type="match status" value="1"/>
</dbReference>
<proteinExistence type="predicted"/>
<dbReference type="InterPro" id="IPR013096">
    <property type="entry name" value="Cupin_2"/>
</dbReference>
<dbReference type="RefSeq" id="WP_281792383.1">
    <property type="nucleotide sequence ID" value="NZ_BSDR01000001.1"/>
</dbReference>
<feature type="domain" description="Cupin type-2" evidence="1">
    <location>
        <begin position="47"/>
        <end position="104"/>
    </location>
</feature>
<evidence type="ECO:0000259" key="1">
    <source>
        <dbReference type="Pfam" id="PF07883"/>
    </source>
</evidence>
<evidence type="ECO:0000313" key="2">
    <source>
        <dbReference type="EMBL" id="GLI33373.1"/>
    </source>
</evidence>
<reference evidence="2" key="1">
    <citation type="submission" date="2022-12" db="EMBL/GenBank/DDBJ databases">
        <title>Reference genome sequencing for broad-spectrum identification of bacterial and archaeal isolates by mass spectrometry.</title>
        <authorList>
            <person name="Sekiguchi Y."/>
            <person name="Tourlousse D.M."/>
        </authorList>
    </citation>
    <scope>NUCLEOTIDE SEQUENCE</scope>
    <source>
        <strain evidence="2">ASRB1</strain>
    </source>
</reference>
<dbReference type="EMBL" id="BSDR01000001">
    <property type="protein sequence ID" value="GLI33373.1"/>
    <property type="molecule type" value="Genomic_DNA"/>
</dbReference>
<dbReference type="Gene3D" id="2.60.120.10">
    <property type="entry name" value="Jelly Rolls"/>
    <property type="match status" value="1"/>
</dbReference>
<dbReference type="InterPro" id="IPR011051">
    <property type="entry name" value="RmlC_Cupin_sf"/>
</dbReference>
<sequence>MEVKNILSEVPKSLENECFESLIQTREVKIERIISLGHASPEGYWYDQQQNEWVLVIKGRARLRFEGSDTMISLEAGDYINIPSHRRHRVEWTDPAEETIWLAVHY</sequence>
<comment type="caution">
    <text evidence="2">The sequence shown here is derived from an EMBL/GenBank/DDBJ whole genome shotgun (WGS) entry which is preliminary data.</text>
</comment>